<organism evidence="1 2">
    <name type="scientific">Sphingobacterium corticibacterium</name>
    <dbReference type="NCBI Taxonomy" id="2484746"/>
    <lineage>
        <taxon>Bacteria</taxon>
        <taxon>Pseudomonadati</taxon>
        <taxon>Bacteroidota</taxon>
        <taxon>Sphingobacteriia</taxon>
        <taxon>Sphingobacteriales</taxon>
        <taxon>Sphingobacteriaceae</taxon>
        <taxon>Sphingobacterium</taxon>
    </lineage>
</organism>
<protein>
    <submittedName>
        <fullName evidence="1">Uncharacterized protein</fullName>
    </submittedName>
</protein>
<gene>
    <name evidence="1" type="ORF">EWE74_20940</name>
</gene>
<sequence>MNIQKQYLHYILYMLVTSLSISSCSKNEDTDPKPAKFFYYPLNGGSVYPAADLSPNKQMICIFPSFEEGFVLLNAKNGELIGHIEEINDEAVPRYQIYSKL</sequence>
<dbReference type="AlphaFoldDB" id="A0A4Q6XDJ5"/>
<name>A0A4Q6XDJ5_9SPHI</name>
<proteinExistence type="predicted"/>
<comment type="caution">
    <text evidence="1">The sequence shown here is derived from an EMBL/GenBank/DDBJ whole genome shotgun (WGS) entry which is preliminary data.</text>
</comment>
<dbReference type="RefSeq" id="WP_130143612.1">
    <property type="nucleotide sequence ID" value="NZ_SGIT01000007.1"/>
</dbReference>
<accession>A0A4Q6XDJ5</accession>
<keyword evidence="2" id="KW-1185">Reference proteome</keyword>
<evidence type="ECO:0000313" key="1">
    <source>
        <dbReference type="EMBL" id="RZF57488.1"/>
    </source>
</evidence>
<dbReference type="EMBL" id="SGIT01000007">
    <property type="protein sequence ID" value="RZF57488.1"/>
    <property type="molecule type" value="Genomic_DNA"/>
</dbReference>
<dbReference type="Proteomes" id="UP000292855">
    <property type="component" value="Unassembled WGS sequence"/>
</dbReference>
<reference evidence="1 2" key="1">
    <citation type="submission" date="2019-02" db="EMBL/GenBank/DDBJ databases">
        <authorList>
            <person name="Li Y."/>
        </authorList>
    </citation>
    <scope>NUCLEOTIDE SEQUENCE [LARGE SCALE GENOMIC DNA]</scope>
    <source>
        <strain evidence="1 2">30C10-4-7</strain>
    </source>
</reference>
<evidence type="ECO:0000313" key="2">
    <source>
        <dbReference type="Proteomes" id="UP000292855"/>
    </source>
</evidence>
<dbReference type="PROSITE" id="PS51257">
    <property type="entry name" value="PROKAR_LIPOPROTEIN"/>
    <property type="match status" value="1"/>
</dbReference>